<name>A0A7J5Z7C0_DISMA</name>
<reference evidence="1 2" key="1">
    <citation type="submission" date="2020-03" db="EMBL/GenBank/DDBJ databases">
        <title>Dissostichus mawsoni Genome sequencing and assembly.</title>
        <authorList>
            <person name="Park H."/>
        </authorList>
    </citation>
    <scope>NUCLEOTIDE SEQUENCE [LARGE SCALE GENOMIC DNA]</scope>
    <source>
        <strain evidence="1">DM0001</strain>
        <tissue evidence="1">Muscle</tissue>
    </source>
</reference>
<dbReference type="Proteomes" id="UP000518266">
    <property type="component" value="Unassembled WGS sequence"/>
</dbReference>
<evidence type="ECO:0000313" key="1">
    <source>
        <dbReference type="EMBL" id="KAF3857490.1"/>
    </source>
</evidence>
<organism evidence="1 2">
    <name type="scientific">Dissostichus mawsoni</name>
    <name type="common">Antarctic cod</name>
    <dbReference type="NCBI Taxonomy" id="36200"/>
    <lineage>
        <taxon>Eukaryota</taxon>
        <taxon>Metazoa</taxon>
        <taxon>Chordata</taxon>
        <taxon>Craniata</taxon>
        <taxon>Vertebrata</taxon>
        <taxon>Euteleostomi</taxon>
        <taxon>Actinopterygii</taxon>
        <taxon>Neopterygii</taxon>
        <taxon>Teleostei</taxon>
        <taxon>Neoteleostei</taxon>
        <taxon>Acanthomorphata</taxon>
        <taxon>Eupercaria</taxon>
        <taxon>Perciformes</taxon>
        <taxon>Notothenioidei</taxon>
        <taxon>Nototheniidae</taxon>
        <taxon>Dissostichus</taxon>
    </lineage>
</organism>
<evidence type="ECO:0000313" key="2">
    <source>
        <dbReference type="Proteomes" id="UP000518266"/>
    </source>
</evidence>
<keyword evidence="2" id="KW-1185">Reference proteome</keyword>
<accession>A0A7J5Z7C0</accession>
<dbReference type="AlphaFoldDB" id="A0A7J5Z7C0"/>
<comment type="caution">
    <text evidence="1">The sequence shown here is derived from an EMBL/GenBank/DDBJ whole genome shotgun (WGS) entry which is preliminary data.</text>
</comment>
<feature type="non-terminal residue" evidence="1">
    <location>
        <position position="70"/>
    </location>
</feature>
<proteinExistence type="predicted"/>
<protein>
    <submittedName>
        <fullName evidence="1">Uncharacterized protein</fullName>
    </submittedName>
</protein>
<sequence>MSRMKTLPHETDSRSLMAGYHSAFQEMTRQQTATEAVPNAIAAGMRAALLLLLLLLTVLSVSAAGGKNKK</sequence>
<dbReference type="EMBL" id="JAAKFY010000005">
    <property type="protein sequence ID" value="KAF3857490.1"/>
    <property type="molecule type" value="Genomic_DNA"/>
</dbReference>
<gene>
    <name evidence="1" type="ORF">F7725_009349</name>
</gene>